<evidence type="ECO:0000256" key="3">
    <source>
        <dbReference type="ARBA" id="ARBA00022729"/>
    </source>
</evidence>
<gene>
    <name evidence="6" type="ORF">AB4Y30_04100</name>
</gene>
<evidence type="ECO:0000313" key="6">
    <source>
        <dbReference type="EMBL" id="XDK33549.1"/>
    </source>
</evidence>
<accession>A0AB39HMX7</accession>
<dbReference type="GO" id="GO:0042597">
    <property type="term" value="C:periplasmic space"/>
    <property type="evidence" value="ECO:0007669"/>
    <property type="project" value="UniProtKB-ARBA"/>
</dbReference>
<dbReference type="InterPro" id="IPR000914">
    <property type="entry name" value="SBP_5_dom"/>
</dbReference>
<sequence>MISKKYISKIIALSLIMFASVLVGCSDDSTKSNTTSDSDNSGGQLKVALESQPNTLDPLMSSAVVRARVAQNIFESLVTLNSDFEPTPMLAESIEQSEDGLTYTFHLRKGVNFHNGKEMTAEDVLASMNRWAEKSTQALAYFEGITFEMEDDYTVIMKLKEKYKDILVFLAERDDSSIMPKEVIESEETTGVTEYIGTGPFKFDDWKQDQYIKLSKFEDYTQSDLPTDGLSGKKEALVDDLYFYFVTDTSTRLMGLKTGEYDIVNFLPEDNYEELKSDPNINTLISYKGAIEISFNKKEGLFSDFKMREAVNTAVDAEMIMKSTYPDEDLYKLNPGYINDQIVNWYVDAGKEKYNQGDPEKARELLEEAGYDGEEITVLSTRDYDYNYNTAVILQQQLEEAGMNVKIEIYDWSSLLDLQHDPGVWDISILGPDYKTSPPQMLALDPKWPGWTDDPKITDLKDKIRTAETQEQAKAHWETLQEFLWTEYLPISRVGDYAVIVGTTDKVEGFKVFDSPGGYIFWNTKVSE</sequence>
<reference evidence="6" key="1">
    <citation type="submission" date="2024-07" db="EMBL/GenBank/DDBJ databases">
        <title>Halotolerant mesophilic bacterium Ornithinibacillus sp. 4-3, sp. nov., isolated from soil.</title>
        <authorList>
            <person name="Sidarenka A.V."/>
            <person name="Guliayeva D.E."/>
            <person name="Leanovich S.I."/>
            <person name="Hileuskaya K.S."/>
            <person name="Akhremchuk A.E."/>
            <person name="Sikolenko M.A."/>
            <person name="Valentovich L.N."/>
        </authorList>
    </citation>
    <scope>NUCLEOTIDE SEQUENCE</scope>
    <source>
        <strain evidence="6">4-3</strain>
    </source>
</reference>
<dbReference type="CDD" id="cd08502">
    <property type="entry name" value="PBP2_NikA_DppA_OppA_like_16"/>
    <property type="match status" value="1"/>
</dbReference>
<dbReference type="EMBL" id="CP162599">
    <property type="protein sequence ID" value="XDK33549.1"/>
    <property type="molecule type" value="Genomic_DNA"/>
</dbReference>
<dbReference type="GO" id="GO:0043190">
    <property type="term" value="C:ATP-binding cassette (ABC) transporter complex"/>
    <property type="evidence" value="ECO:0007669"/>
    <property type="project" value="InterPro"/>
</dbReference>
<dbReference type="Gene3D" id="3.40.190.10">
    <property type="entry name" value="Periplasmic binding protein-like II"/>
    <property type="match status" value="1"/>
</dbReference>
<feature type="chain" id="PRO_5044202922" evidence="4">
    <location>
        <begin position="20"/>
        <end position="528"/>
    </location>
</feature>
<protein>
    <submittedName>
        <fullName evidence="6">ABC transporter substrate-binding protein</fullName>
    </submittedName>
</protein>
<organism evidence="6">
    <name type="scientific">Ornithinibacillus sp. 4-3</name>
    <dbReference type="NCBI Taxonomy" id="3231488"/>
    <lineage>
        <taxon>Bacteria</taxon>
        <taxon>Bacillati</taxon>
        <taxon>Bacillota</taxon>
        <taxon>Bacilli</taxon>
        <taxon>Bacillales</taxon>
        <taxon>Bacillaceae</taxon>
        <taxon>Ornithinibacillus</taxon>
    </lineage>
</organism>
<dbReference type="PROSITE" id="PS51257">
    <property type="entry name" value="PROKAR_LIPOPROTEIN"/>
    <property type="match status" value="1"/>
</dbReference>
<proteinExistence type="inferred from homology"/>
<name>A0AB39HMX7_9BACI</name>
<keyword evidence="3 4" id="KW-0732">Signal</keyword>
<dbReference type="PANTHER" id="PTHR30290:SF38">
    <property type="entry name" value="D,D-DIPEPTIDE-BINDING PERIPLASMIC PROTEIN DDPA-RELATED"/>
    <property type="match status" value="1"/>
</dbReference>
<dbReference type="InterPro" id="IPR023765">
    <property type="entry name" value="SBP_5_CS"/>
</dbReference>
<evidence type="ECO:0000256" key="4">
    <source>
        <dbReference type="SAM" id="SignalP"/>
    </source>
</evidence>
<dbReference type="AlphaFoldDB" id="A0AB39HMX7"/>
<comment type="similarity">
    <text evidence="2">Belongs to the bacterial solute-binding protein 5 family.</text>
</comment>
<evidence type="ECO:0000256" key="1">
    <source>
        <dbReference type="ARBA" id="ARBA00004193"/>
    </source>
</evidence>
<dbReference type="RefSeq" id="WP_368654227.1">
    <property type="nucleotide sequence ID" value="NZ_CP162599.1"/>
</dbReference>
<dbReference type="PROSITE" id="PS01040">
    <property type="entry name" value="SBP_BACTERIAL_5"/>
    <property type="match status" value="1"/>
</dbReference>
<dbReference type="InterPro" id="IPR030678">
    <property type="entry name" value="Peptide/Ni-bd"/>
</dbReference>
<dbReference type="InterPro" id="IPR039424">
    <property type="entry name" value="SBP_5"/>
</dbReference>
<evidence type="ECO:0000259" key="5">
    <source>
        <dbReference type="Pfam" id="PF00496"/>
    </source>
</evidence>
<dbReference type="Pfam" id="PF00496">
    <property type="entry name" value="SBP_bac_5"/>
    <property type="match status" value="1"/>
</dbReference>
<dbReference type="GO" id="GO:0015833">
    <property type="term" value="P:peptide transport"/>
    <property type="evidence" value="ECO:0007669"/>
    <property type="project" value="TreeGrafter"/>
</dbReference>
<dbReference type="GO" id="GO:1904680">
    <property type="term" value="F:peptide transmembrane transporter activity"/>
    <property type="evidence" value="ECO:0007669"/>
    <property type="project" value="TreeGrafter"/>
</dbReference>
<dbReference type="Gene3D" id="3.10.105.10">
    <property type="entry name" value="Dipeptide-binding Protein, Domain 3"/>
    <property type="match status" value="1"/>
</dbReference>
<feature type="signal peptide" evidence="4">
    <location>
        <begin position="1"/>
        <end position="19"/>
    </location>
</feature>
<feature type="domain" description="Solute-binding protein family 5" evidence="5">
    <location>
        <begin position="85"/>
        <end position="439"/>
    </location>
</feature>
<dbReference type="PIRSF" id="PIRSF002741">
    <property type="entry name" value="MppA"/>
    <property type="match status" value="1"/>
</dbReference>
<dbReference type="PANTHER" id="PTHR30290">
    <property type="entry name" value="PERIPLASMIC BINDING COMPONENT OF ABC TRANSPORTER"/>
    <property type="match status" value="1"/>
</dbReference>
<comment type="subcellular location">
    <subcellularLocation>
        <location evidence="1">Cell membrane</location>
        <topology evidence="1">Lipid-anchor</topology>
    </subcellularLocation>
</comment>
<dbReference type="SUPFAM" id="SSF53850">
    <property type="entry name" value="Periplasmic binding protein-like II"/>
    <property type="match status" value="1"/>
</dbReference>
<evidence type="ECO:0000256" key="2">
    <source>
        <dbReference type="ARBA" id="ARBA00005695"/>
    </source>
</evidence>